<feature type="repeat" description="PPR" evidence="3">
    <location>
        <begin position="351"/>
        <end position="385"/>
    </location>
</feature>
<dbReference type="PANTHER" id="PTHR47447:SF21">
    <property type="entry name" value="PENTACOTRIPEPTIDE-REPEAT REGION OF PRORP DOMAIN-CONTAINING PROTEIN"/>
    <property type="match status" value="1"/>
</dbReference>
<dbReference type="GeneID" id="111465390"/>
<dbReference type="OrthoDB" id="185373at2759"/>
<evidence type="ECO:0000259" key="4">
    <source>
        <dbReference type="Pfam" id="PF23276"/>
    </source>
</evidence>
<dbReference type="Pfam" id="PF23276">
    <property type="entry name" value="TPR_24"/>
    <property type="match status" value="1"/>
</dbReference>
<proteinExistence type="inferred from homology"/>
<dbReference type="InterPro" id="IPR011990">
    <property type="entry name" value="TPR-like_helical_dom_sf"/>
</dbReference>
<dbReference type="PANTHER" id="PTHR47447">
    <property type="entry name" value="OS03G0856100 PROTEIN"/>
    <property type="match status" value="1"/>
</dbReference>
<dbReference type="NCBIfam" id="TIGR00756">
    <property type="entry name" value="PPR"/>
    <property type="match status" value="14"/>
</dbReference>
<sequence>MMLQVGSCRELGQDSFTASLIQTNFFSCSTAKGHCYLFLNTPLASRKLSLGNLNSQKPNIRDLKVSPGFKLQCFSKTVFTPSKRLSTNGKKKSYGGVLPSILRSLKSSSDIGSILNSLCQNLSPKEQTVILKEQRQWERVLQVFQWFKSQKDYVPNVIHYNIVLRALGRAQKWDELRLCWNEMAENGIIPSNNTYGMLVDVYGKAGLVKEALLWIKHMKVRAIFPDEVTMNTVVRVLKDAGEFDSADKFYKDWCRGLVELNDFDLNSGVDDLGLNSTTEPITLKHFLLTELFRTGMKIPNRKASPDVDNCARKPRLTSTFNTLIDLYGKAGRLKDAANVFAEMLKSGIPMDTITFNTMIFTCGSHGHLAEAETLLSKMEERGLSPDTKTYNIFLSLYADEGNTDGALKCYQRIREVGLFPDVVTHRALLHILSKRNMVEDVENVIAEMEKLHVLLDEHSLPCVIEMYINNGLLDRAKIFLEKYRLDTGLPPKILTAIIDAYAEKGLWSEAEDVFFWKKDLVGQNLDVMEYNVMIKAYGKAELYDKAFLLFKGMKNRGTWPDECTYNSLIQMFSGGDLVDEARRLLTEMHRIGFKPNCQTFSAVIASYARLGQMSDAVDVYDIMVNAEVKPNEILYGVLINGFAELGLVEEALKYFHLMKGAGIAENRIVLTSLIKAFSKVGSLEGAKAMYNRMKNMENGVDTIASNSMINLYTDLGMVSEAKRVFEDLQERGCADGVSFATMIYLYKNTGMLDEAIEVAEEMKEAGLLRDSASFHKVIECYAIKGQLRECGELLYEMVARKLSPDNVTFKVLFTILKKGGIPIEAIAQLESAYHEGKPYAQQAVVAAVFSAVGLHAPALESCQAFLNVEVELDSFAYNVAINAYGVSGDIDKALIIFMKMQDHNLNPDLVTYMHLVSCYGKAGMIEGMMRVYSQLKYGEIEPSKSLFYAIINACRTANRYDLVQMVKQEMQFSLHSELFSKAELDDLSDEDSPPSV</sequence>
<feature type="repeat" description="PPR" evidence="3">
    <location>
        <begin position="631"/>
        <end position="665"/>
    </location>
</feature>
<dbReference type="Proteomes" id="UP000504608">
    <property type="component" value="Unplaced"/>
</dbReference>
<feature type="repeat" description="PPR" evidence="3">
    <location>
        <begin position="908"/>
        <end position="942"/>
    </location>
</feature>
<dbReference type="KEGG" id="cmax:111465390"/>
<gene>
    <name evidence="6" type="primary">LOC111465390</name>
</gene>
<dbReference type="Pfam" id="PF13812">
    <property type="entry name" value="PPR_3"/>
    <property type="match status" value="1"/>
</dbReference>
<dbReference type="InterPro" id="IPR002885">
    <property type="entry name" value="PPR_rpt"/>
</dbReference>
<feature type="domain" description="Pentatricopeptide repeat-containing protein-mitochondrial" evidence="4">
    <location>
        <begin position="616"/>
        <end position="727"/>
    </location>
</feature>
<dbReference type="RefSeq" id="XP_022965505.1">
    <property type="nucleotide sequence ID" value="XM_023109737.1"/>
</dbReference>
<feature type="repeat" description="PPR" evidence="3">
    <location>
        <begin position="873"/>
        <end position="907"/>
    </location>
</feature>
<dbReference type="Pfam" id="PF13041">
    <property type="entry name" value="PPR_2"/>
    <property type="match status" value="4"/>
</dbReference>
<dbReference type="SUPFAM" id="SSF48452">
    <property type="entry name" value="TPR-like"/>
    <property type="match status" value="1"/>
</dbReference>
<dbReference type="AlphaFoldDB" id="A0A6J1HNW8"/>
<dbReference type="InterPro" id="IPR057027">
    <property type="entry name" value="TPR_mt"/>
</dbReference>
<feature type="repeat" description="PPR" evidence="3">
    <location>
        <begin position="596"/>
        <end position="630"/>
    </location>
</feature>
<accession>A0A6J1HNW8</accession>
<evidence type="ECO:0000256" key="2">
    <source>
        <dbReference type="ARBA" id="ARBA00022737"/>
    </source>
</evidence>
<feature type="repeat" description="PPR" evidence="3">
    <location>
        <begin position="770"/>
        <end position="804"/>
    </location>
</feature>
<feature type="repeat" description="PPR" evidence="3">
    <location>
        <begin position="701"/>
        <end position="735"/>
    </location>
</feature>
<keyword evidence="2" id="KW-0677">Repeat</keyword>
<evidence type="ECO:0000256" key="1">
    <source>
        <dbReference type="ARBA" id="ARBA00007626"/>
    </source>
</evidence>
<name>A0A6J1HNW8_CUCMA</name>
<protein>
    <submittedName>
        <fullName evidence="6">Pentatricopeptide repeat-containing protein At1g73710</fullName>
    </submittedName>
</protein>
<evidence type="ECO:0000256" key="3">
    <source>
        <dbReference type="PROSITE-ProRule" id="PRU00708"/>
    </source>
</evidence>
<keyword evidence="5" id="KW-1185">Reference proteome</keyword>
<evidence type="ECO:0000313" key="5">
    <source>
        <dbReference type="Proteomes" id="UP000504608"/>
    </source>
</evidence>
<comment type="similarity">
    <text evidence="1">Belongs to the PPR family. P subfamily.</text>
</comment>
<feature type="repeat" description="PPR" evidence="3">
    <location>
        <begin position="316"/>
        <end position="350"/>
    </location>
</feature>
<feature type="repeat" description="PPR" evidence="3">
    <location>
        <begin position="386"/>
        <end position="420"/>
    </location>
</feature>
<reference evidence="6" key="1">
    <citation type="submission" date="2025-08" db="UniProtKB">
        <authorList>
            <consortium name="RefSeq"/>
        </authorList>
    </citation>
    <scope>IDENTIFICATION</scope>
    <source>
        <tissue evidence="6">Young leaves</tissue>
    </source>
</reference>
<feature type="repeat" description="PPR" evidence="3">
    <location>
        <begin position="156"/>
        <end position="190"/>
    </location>
</feature>
<organism evidence="5 6">
    <name type="scientific">Cucurbita maxima</name>
    <name type="common">Pumpkin</name>
    <name type="synonym">Winter squash</name>
    <dbReference type="NCBI Taxonomy" id="3661"/>
    <lineage>
        <taxon>Eukaryota</taxon>
        <taxon>Viridiplantae</taxon>
        <taxon>Streptophyta</taxon>
        <taxon>Embryophyta</taxon>
        <taxon>Tracheophyta</taxon>
        <taxon>Spermatophyta</taxon>
        <taxon>Magnoliopsida</taxon>
        <taxon>eudicotyledons</taxon>
        <taxon>Gunneridae</taxon>
        <taxon>Pentapetalae</taxon>
        <taxon>rosids</taxon>
        <taxon>fabids</taxon>
        <taxon>Cucurbitales</taxon>
        <taxon>Cucurbitaceae</taxon>
        <taxon>Cucurbiteae</taxon>
        <taxon>Cucurbita</taxon>
    </lineage>
</organism>
<feature type="repeat" description="PPR" evidence="3">
    <location>
        <begin position="561"/>
        <end position="595"/>
    </location>
</feature>
<evidence type="ECO:0000313" key="6">
    <source>
        <dbReference type="RefSeq" id="XP_022965505.1"/>
    </source>
</evidence>
<dbReference type="Gene3D" id="1.25.40.10">
    <property type="entry name" value="Tetratricopeptide repeat domain"/>
    <property type="match status" value="8"/>
</dbReference>
<dbReference type="Pfam" id="PF01535">
    <property type="entry name" value="PPR"/>
    <property type="match status" value="3"/>
</dbReference>
<feature type="repeat" description="PPR" evidence="3">
    <location>
        <begin position="191"/>
        <end position="225"/>
    </location>
</feature>
<dbReference type="PROSITE" id="PS51375">
    <property type="entry name" value="PPR"/>
    <property type="match status" value="13"/>
</dbReference>
<feature type="repeat" description="PPR" evidence="3">
    <location>
        <begin position="526"/>
        <end position="560"/>
    </location>
</feature>